<organism evidence="8 9">
    <name type="scientific">Methylobacterium radiodurans</name>
    <dbReference type="NCBI Taxonomy" id="2202828"/>
    <lineage>
        <taxon>Bacteria</taxon>
        <taxon>Pseudomonadati</taxon>
        <taxon>Pseudomonadota</taxon>
        <taxon>Alphaproteobacteria</taxon>
        <taxon>Hyphomicrobiales</taxon>
        <taxon>Methylobacteriaceae</taxon>
        <taxon>Methylobacterium</taxon>
    </lineage>
</organism>
<dbReference type="RefSeq" id="WP_109949952.1">
    <property type="nucleotide sequence ID" value="NZ_CP029551.1"/>
</dbReference>
<dbReference type="Pfam" id="PF13505">
    <property type="entry name" value="OMP_b-brl"/>
    <property type="match status" value="1"/>
</dbReference>
<gene>
    <name evidence="8" type="ORF">DK427_02910</name>
</gene>
<dbReference type="SUPFAM" id="SSF56925">
    <property type="entry name" value="OMPA-like"/>
    <property type="match status" value="1"/>
</dbReference>
<dbReference type="PANTHER" id="PTHR34001:SF3">
    <property type="entry name" value="BLL7405 PROTEIN"/>
    <property type="match status" value="1"/>
</dbReference>
<dbReference type="PANTHER" id="PTHR34001">
    <property type="entry name" value="BLL7405 PROTEIN"/>
    <property type="match status" value="1"/>
</dbReference>
<feature type="domain" description="Outer membrane protein beta-barrel" evidence="7">
    <location>
        <begin position="41"/>
        <end position="243"/>
    </location>
</feature>
<feature type="signal peptide" evidence="6">
    <location>
        <begin position="1"/>
        <end position="21"/>
    </location>
</feature>
<evidence type="ECO:0000256" key="6">
    <source>
        <dbReference type="SAM" id="SignalP"/>
    </source>
</evidence>
<evidence type="ECO:0000256" key="5">
    <source>
        <dbReference type="ARBA" id="ARBA00038306"/>
    </source>
</evidence>
<dbReference type="OrthoDB" id="8455142at2"/>
<evidence type="ECO:0000256" key="1">
    <source>
        <dbReference type="ARBA" id="ARBA00004442"/>
    </source>
</evidence>
<dbReference type="KEGG" id="meti:DK427_02910"/>
<dbReference type="GO" id="GO:0009279">
    <property type="term" value="C:cell outer membrane"/>
    <property type="evidence" value="ECO:0007669"/>
    <property type="project" value="UniProtKB-SubCell"/>
</dbReference>
<proteinExistence type="inferred from homology"/>
<dbReference type="Gene3D" id="2.40.160.20">
    <property type="match status" value="1"/>
</dbReference>
<keyword evidence="9" id="KW-1185">Reference proteome</keyword>
<evidence type="ECO:0000256" key="3">
    <source>
        <dbReference type="ARBA" id="ARBA00023136"/>
    </source>
</evidence>
<evidence type="ECO:0000313" key="9">
    <source>
        <dbReference type="Proteomes" id="UP000246058"/>
    </source>
</evidence>
<keyword evidence="4" id="KW-0998">Cell outer membrane</keyword>
<keyword evidence="3" id="KW-0472">Membrane</keyword>
<sequence>MLRTLPAALAGLAALTCAAGAADLPRRAVPPPPLPSLPVFTWTGLYVGVNAGYGFGGGSGFTDPTYGTATGGGSRGGFVGGGQIGYNYQLTPGAGWVLGVEADIQGTAFAKADATYLGTAPYYSVRPSLDYFGTVRGRIGYAFDRVLVYGTGGFAYGGGARGAYAATYPYTLPESFRTGYAVGGGVEYAFTEKLSAKIEGLYVNLRRSFSGATFYDASTAAYYGGGRDAGDFGLVRAGLNYRF</sequence>
<comment type="similarity">
    <text evidence="5">Belongs to the Omp25/RopB family.</text>
</comment>
<protein>
    <submittedName>
        <fullName evidence="8">Porin</fullName>
    </submittedName>
</protein>
<feature type="chain" id="PRO_5016042804" evidence="6">
    <location>
        <begin position="22"/>
        <end position="243"/>
    </location>
</feature>
<reference evidence="8 9" key="1">
    <citation type="submission" date="2018-05" db="EMBL/GenBank/DDBJ databases">
        <title>Complete Genome Sequence of Methylobacterium sp. 17Sr1-43.</title>
        <authorList>
            <person name="Srinivasan S."/>
        </authorList>
    </citation>
    <scope>NUCLEOTIDE SEQUENCE [LARGE SCALE GENOMIC DNA]</scope>
    <source>
        <strain evidence="8 9">17Sr1-43</strain>
    </source>
</reference>
<dbReference type="InterPro" id="IPR027385">
    <property type="entry name" value="Beta-barrel_OMP"/>
</dbReference>
<dbReference type="AlphaFoldDB" id="A0A2U8VMQ3"/>
<evidence type="ECO:0000256" key="4">
    <source>
        <dbReference type="ARBA" id="ARBA00023237"/>
    </source>
</evidence>
<dbReference type="EMBL" id="CP029551">
    <property type="protein sequence ID" value="AWN34820.1"/>
    <property type="molecule type" value="Genomic_DNA"/>
</dbReference>
<dbReference type="InterPro" id="IPR011250">
    <property type="entry name" value="OMP/PagP_B-barrel"/>
</dbReference>
<keyword evidence="2 6" id="KW-0732">Signal</keyword>
<evidence type="ECO:0000259" key="7">
    <source>
        <dbReference type="Pfam" id="PF13505"/>
    </source>
</evidence>
<evidence type="ECO:0000313" key="8">
    <source>
        <dbReference type="EMBL" id="AWN34820.1"/>
    </source>
</evidence>
<dbReference type="InterPro" id="IPR051692">
    <property type="entry name" value="OMP-like"/>
</dbReference>
<accession>A0A2U8VMQ3</accession>
<dbReference type="Proteomes" id="UP000246058">
    <property type="component" value="Chromosome"/>
</dbReference>
<comment type="subcellular location">
    <subcellularLocation>
        <location evidence="1">Cell outer membrane</location>
    </subcellularLocation>
</comment>
<name>A0A2U8VMQ3_9HYPH</name>
<evidence type="ECO:0000256" key="2">
    <source>
        <dbReference type="ARBA" id="ARBA00022729"/>
    </source>
</evidence>